<evidence type="ECO:0000313" key="2">
    <source>
        <dbReference type="EMBL" id="CBI30897.3"/>
    </source>
</evidence>
<dbReference type="GO" id="GO:0005811">
    <property type="term" value="C:lipid droplet"/>
    <property type="evidence" value="ECO:0007669"/>
    <property type="project" value="InterPro"/>
</dbReference>
<evidence type="ECO:0000313" key="3">
    <source>
        <dbReference type="Proteomes" id="UP000009183"/>
    </source>
</evidence>
<dbReference type="InterPro" id="IPR018333">
    <property type="entry name" value="Squalene_cyclase"/>
</dbReference>
<dbReference type="InParanoid" id="D7TK75"/>
<dbReference type="AlphaFoldDB" id="D7TK75"/>
<dbReference type="OrthoDB" id="21502at2759"/>
<dbReference type="GO" id="GO:0042300">
    <property type="term" value="F:beta-amyrin synthase activity"/>
    <property type="evidence" value="ECO:0007669"/>
    <property type="project" value="UniProtKB-ARBA"/>
</dbReference>
<name>D7TK75_VITVI</name>
<dbReference type="PANTHER" id="PTHR11764:SF58">
    <property type="entry name" value="BETA-AMYRIN SYNTHASE-RELATED"/>
    <property type="match status" value="1"/>
</dbReference>
<gene>
    <name evidence="2" type="ordered locus">VIT_10s0003g03570</name>
</gene>
<dbReference type="PANTHER" id="PTHR11764">
    <property type="entry name" value="TERPENE CYCLASE/MUTASE FAMILY MEMBER"/>
    <property type="match status" value="1"/>
</dbReference>
<dbReference type="EMBL" id="FN595992">
    <property type="protein sequence ID" value="CBI30897.3"/>
    <property type="molecule type" value="Genomic_DNA"/>
</dbReference>
<dbReference type="STRING" id="29760.D7TK75"/>
<dbReference type="Gene3D" id="1.50.10.20">
    <property type="match status" value="1"/>
</dbReference>
<dbReference type="eggNOG" id="KOG0497">
    <property type="taxonomic scope" value="Eukaryota"/>
</dbReference>
<organism evidence="2 3">
    <name type="scientific">Vitis vinifera</name>
    <name type="common">Grape</name>
    <dbReference type="NCBI Taxonomy" id="29760"/>
    <lineage>
        <taxon>Eukaryota</taxon>
        <taxon>Viridiplantae</taxon>
        <taxon>Streptophyta</taxon>
        <taxon>Embryophyta</taxon>
        <taxon>Tracheophyta</taxon>
        <taxon>Spermatophyta</taxon>
        <taxon>Magnoliopsida</taxon>
        <taxon>eudicotyledons</taxon>
        <taxon>Gunneridae</taxon>
        <taxon>Pentapetalae</taxon>
        <taxon>rosids</taxon>
        <taxon>Vitales</taxon>
        <taxon>Vitaceae</taxon>
        <taxon>Viteae</taxon>
        <taxon>Vitis</taxon>
    </lineage>
</organism>
<dbReference type="HOGENOM" id="CLU_1799987_0_0_1"/>
<evidence type="ECO:0000256" key="1">
    <source>
        <dbReference type="ARBA" id="ARBA00023235"/>
    </source>
</evidence>
<sequence>MHTEPYHEIHWAKARLLCAKEDYYYPHSLIQDVLWGGLYHFGEPILRHWHENSRYITQGCVEKAFHMIVVRAENPDSNSDAFKHHLARIPDYLWMAEDGMKVQGFGSQLWDTSLCIQVILESGMVEEYGTTLKKGHDYVKLSQC</sequence>
<dbReference type="SUPFAM" id="SSF48239">
    <property type="entry name" value="Terpenoid cyclases/Protein prenyltransferases"/>
    <property type="match status" value="1"/>
</dbReference>
<proteinExistence type="predicted"/>
<dbReference type="InterPro" id="IPR008930">
    <property type="entry name" value="Terpenoid_cyclase/PrenylTrfase"/>
</dbReference>
<dbReference type="PaxDb" id="29760-VIT_10s0003g03570.t01"/>
<reference evidence="3" key="1">
    <citation type="journal article" date="2007" name="Nature">
        <title>The grapevine genome sequence suggests ancestral hexaploidization in major angiosperm phyla.</title>
        <authorList>
            <consortium name="The French-Italian Public Consortium for Grapevine Genome Characterization."/>
            <person name="Jaillon O."/>
            <person name="Aury J.-M."/>
            <person name="Noel B."/>
            <person name="Policriti A."/>
            <person name="Clepet C."/>
            <person name="Casagrande A."/>
            <person name="Choisne N."/>
            <person name="Aubourg S."/>
            <person name="Vitulo N."/>
            <person name="Jubin C."/>
            <person name="Vezzi A."/>
            <person name="Legeai F."/>
            <person name="Hugueney P."/>
            <person name="Dasilva C."/>
            <person name="Horner D."/>
            <person name="Mica E."/>
            <person name="Jublot D."/>
            <person name="Poulain J."/>
            <person name="Bruyere C."/>
            <person name="Billault A."/>
            <person name="Segurens B."/>
            <person name="Gouyvenoux M."/>
            <person name="Ugarte E."/>
            <person name="Cattonaro F."/>
            <person name="Anthouard V."/>
            <person name="Vico V."/>
            <person name="Del Fabbro C."/>
            <person name="Alaux M."/>
            <person name="Di Gaspero G."/>
            <person name="Dumas V."/>
            <person name="Felice N."/>
            <person name="Paillard S."/>
            <person name="Juman I."/>
            <person name="Moroldo M."/>
            <person name="Scalabrin S."/>
            <person name="Canaguier A."/>
            <person name="Le Clainche I."/>
            <person name="Malacrida G."/>
            <person name="Durand E."/>
            <person name="Pesole G."/>
            <person name="Laucou V."/>
            <person name="Chatelet P."/>
            <person name="Merdinoglu D."/>
            <person name="Delledonne M."/>
            <person name="Pezzotti M."/>
            <person name="Lecharny A."/>
            <person name="Scarpelli C."/>
            <person name="Artiguenave F."/>
            <person name="Pe M.E."/>
            <person name="Valle G."/>
            <person name="Morgante M."/>
            <person name="Caboche M."/>
            <person name="Adam-Blondon A.-F."/>
            <person name="Weissenbach J."/>
            <person name="Quetier F."/>
            <person name="Wincker P."/>
        </authorList>
    </citation>
    <scope>NUCLEOTIDE SEQUENCE [LARGE SCALE GENOMIC DNA]</scope>
    <source>
        <strain evidence="3">cv. Pinot noir / PN40024</strain>
    </source>
</reference>
<protein>
    <submittedName>
        <fullName evidence="2">Uncharacterized protein</fullName>
    </submittedName>
</protein>
<keyword evidence="1" id="KW-0413">Isomerase</keyword>
<dbReference type="Proteomes" id="UP000009183">
    <property type="component" value="Chromosome 10"/>
</dbReference>
<dbReference type="GO" id="GO:0016104">
    <property type="term" value="P:triterpenoid biosynthetic process"/>
    <property type="evidence" value="ECO:0007669"/>
    <property type="project" value="InterPro"/>
</dbReference>
<accession>D7TK75</accession>
<keyword evidence="3" id="KW-1185">Reference proteome</keyword>